<gene>
    <name evidence="7" type="ORF">SAMN05192583_0957</name>
</gene>
<keyword evidence="4" id="KW-0804">Transcription</keyword>
<dbReference type="InterPro" id="IPR039425">
    <property type="entry name" value="RNA_pol_sigma-70-like"/>
</dbReference>
<dbReference type="InterPro" id="IPR036388">
    <property type="entry name" value="WH-like_DNA-bd_sf"/>
</dbReference>
<dbReference type="STRING" id="1166340.SAMN05192583_0957"/>
<dbReference type="InterPro" id="IPR013324">
    <property type="entry name" value="RNA_pol_sigma_r3/r4-like"/>
</dbReference>
<evidence type="ECO:0000256" key="1">
    <source>
        <dbReference type="ARBA" id="ARBA00010641"/>
    </source>
</evidence>
<dbReference type="Pfam" id="PF04542">
    <property type="entry name" value="Sigma70_r2"/>
    <property type="match status" value="1"/>
</dbReference>
<keyword evidence="3" id="KW-0731">Sigma factor</keyword>
<dbReference type="InterPro" id="IPR014284">
    <property type="entry name" value="RNA_pol_sigma-70_dom"/>
</dbReference>
<dbReference type="SUPFAM" id="SSF88659">
    <property type="entry name" value="Sigma3 and sigma4 domains of RNA polymerase sigma factors"/>
    <property type="match status" value="1"/>
</dbReference>
<evidence type="ECO:0000313" key="8">
    <source>
        <dbReference type="Proteomes" id="UP000199206"/>
    </source>
</evidence>
<dbReference type="NCBIfam" id="TIGR02937">
    <property type="entry name" value="sigma70-ECF"/>
    <property type="match status" value="1"/>
</dbReference>
<feature type="domain" description="RNA polymerase sigma factor 70 region 4 type 2" evidence="6">
    <location>
        <begin position="116"/>
        <end position="167"/>
    </location>
</feature>
<evidence type="ECO:0000259" key="6">
    <source>
        <dbReference type="Pfam" id="PF08281"/>
    </source>
</evidence>
<dbReference type="InterPro" id="IPR007627">
    <property type="entry name" value="RNA_pol_sigma70_r2"/>
</dbReference>
<dbReference type="Gene3D" id="1.10.1740.10">
    <property type="match status" value="1"/>
</dbReference>
<dbReference type="Gene3D" id="1.10.10.10">
    <property type="entry name" value="Winged helix-like DNA-binding domain superfamily/Winged helix DNA-binding domain"/>
    <property type="match status" value="1"/>
</dbReference>
<name>A0A1H8AKK1_9SPHN</name>
<organism evidence="7 8">
    <name type="scientific">Sphingomonas gellani</name>
    <dbReference type="NCBI Taxonomy" id="1166340"/>
    <lineage>
        <taxon>Bacteria</taxon>
        <taxon>Pseudomonadati</taxon>
        <taxon>Pseudomonadota</taxon>
        <taxon>Alphaproteobacteria</taxon>
        <taxon>Sphingomonadales</taxon>
        <taxon>Sphingomonadaceae</taxon>
        <taxon>Sphingomonas</taxon>
    </lineage>
</organism>
<dbReference type="RefSeq" id="WP_170841842.1">
    <property type="nucleotide sequence ID" value="NZ_FOCF01000002.1"/>
</dbReference>
<sequence length="206" mass="22130">MNVTPYFPEPQGLFVSASGFRRAVRPVLPSLTRFARRLTANDADGEDLVQETLLKAWAARARFEPGTNLRAWLMRIARNAFLSSLRKAKPQVALEDDAFDRLLSAGPDQETGLLLAALDDAVAALPPHQGEAFQMIAVEGHSYEDAARALDVQPGTLKSRVARARSAVVGALEHGPAATPPVVAEPEPVAGDIYRRWKNGGGGLIG</sequence>
<protein>
    <submittedName>
        <fullName evidence="7">RNA polymerase sigma-70 factor, ECF subfamily</fullName>
    </submittedName>
</protein>
<dbReference type="AlphaFoldDB" id="A0A1H8AKK1"/>
<keyword evidence="8" id="KW-1185">Reference proteome</keyword>
<feature type="domain" description="RNA polymerase sigma-70 region 2" evidence="5">
    <location>
        <begin position="24"/>
        <end position="89"/>
    </location>
</feature>
<reference evidence="8" key="1">
    <citation type="submission" date="2016-10" db="EMBL/GenBank/DDBJ databases">
        <authorList>
            <person name="Varghese N."/>
            <person name="Submissions S."/>
        </authorList>
    </citation>
    <scope>NUCLEOTIDE SEQUENCE [LARGE SCALE GENOMIC DNA]</scope>
    <source>
        <strain evidence="8">S6-262</strain>
    </source>
</reference>
<evidence type="ECO:0000256" key="4">
    <source>
        <dbReference type="ARBA" id="ARBA00023163"/>
    </source>
</evidence>
<dbReference type="InterPro" id="IPR013325">
    <property type="entry name" value="RNA_pol_sigma_r2"/>
</dbReference>
<keyword evidence="2" id="KW-0805">Transcription regulation</keyword>
<accession>A0A1H8AKK1</accession>
<dbReference type="GO" id="GO:0016987">
    <property type="term" value="F:sigma factor activity"/>
    <property type="evidence" value="ECO:0007669"/>
    <property type="project" value="UniProtKB-KW"/>
</dbReference>
<dbReference type="Proteomes" id="UP000199206">
    <property type="component" value="Unassembled WGS sequence"/>
</dbReference>
<dbReference type="EMBL" id="FOCF01000002">
    <property type="protein sequence ID" value="SEM71312.1"/>
    <property type="molecule type" value="Genomic_DNA"/>
</dbReference>
<evidence type="ECO:0000256" key="2">
    <source>
        <dbReference type="ARBA" id="ARBA00023015"/>
    </source>
</evidence>
<evidence type="ECO:0000259" key="5">
    <source>
        <dbReference type="Pfam" id="PF04542"/>
    </source>
</evidence>
<dbReference type="InterPro" id="IPR013249">
    <property type="entry name" value="RNA_pol_sigma70_r4_t2"/>
</dbReference>
<proteinExistence type="inferred from homology"/>
<evidence type="ECO:0000256" key="3">
    <source>
        <dbReference type="ARBA" id="ARBA00023082"/>
    </source>
</evidence>
<dbReference type="GO" id="GO:0003677">
    <property type="term" value="F:DNA binding"/>
    <property type="evidence" value="ECO:0007669"/>
    <property type="project" value="InterPro"/>
</dbReference>
<evidence type="ECO:0000313" key="7">
    <source>
        <dbReference type="EMBL" id="SEM71312.1"/>
    </source>
</evidence>
<dbReference type="PANTHER" id="PTHR43133:SF25">
    <property type="entry name" value="RNA POLYMERASE SIGMA FACTOR RFAY-RELATED"/>
    <property type="match status" value="1"/>
</dbReference>
<comment type="similarity">
    <text evidence="1">Belongs to the sigma-70 factor family. ECF subfamily.</text>
</comment>
<dbReference type="SUPFAM" id="SSF88946">
    <property type="entry name" value="Sigma2 domain of RNA polymerase sigma factors"/>
    <property type="match status" value="1"/>
</dbReference>
<dbReference type="Pfam" id="PF08281">
    <property type="entry name" value="Sigma70_r4_2"/>
    <property type="match status" value="1"/>
</dbReference>
<dbReference type="PANTHER" id="PTHR43133">
    <property type="entry name" value="RNA POLYMERASE ECF-TYPE SIGMA FACTO"/>
    <property type="match status" value="1"/>
</dbReference>
<dbReference type="GO" id="GO:0006352">
    <property type="term" value="P:DNA-templated transcription initiation"/>
    <property type="evidence" value="ECO:0007669"/>
    <property type="project" value="InterPro"/>
</dbReference>